<dbReference type="RefSeq" id="WP_168608031.1">
    <property type="nucleotide sequence ID" value="NZ_JAAZQD010000001.1"/>
</dbReference>
<reference evidence="1 2" key="1">
    <citation type="journal article" date="2017" name="Int. J. Syst. Evol. Microbiol.">
        <title>Oleiagrimonas citrea sp. nov., a marine bacterium isolated from tidal flat sediment and emended description of the genus Oleiagrimonas Fang et al. 2015 and Oleiagrimonas soli.</title>
        <authorList>
            <person name="Yang S.H."/>
            <person name="Seo H.S."/>
            <person name="Seong C.N."/>
            <person name="Kwon K.K."/>
        </authorList>
    </citation>
    <scope>NUCLEOTIDE SEQUENCE [LARGE SCALE GENOMIC DNA]</scope>
    <source>
        <strain evidence="1 2">MEBiC09124</strain>
    </source>
</reference>
<dbReference type="AlphaFoldDB" id="A0A846ZCQ5"/>
<dbReference type="Proteomes" id="UP000541636">
    <property type="component" value="Unassembled WGS sequence"/>
</dbReference>
<evidence type="ECO:0000313" key="1">
    <source>
        <dbReference type="EMBL" id="NKZ37344.1"/>
    </source>
</evidence>
<name>A0A846ZCQ5_9GAMM</name>
<comment type="caution">
    <text evidence="1">The sequence shown here is derived from an EMBL/GenBank/DDBJ whole genome shotgun (WGS) entry which is preliminary data.</text>
</comment>
<organism evidence="1 2">
    <name type="scientific">Oleiagrimonas citrea</name>
    <dbReference type="NCBI Taxonomy" id="1665687"/>
    <lineage>
        <taxon>Bacteria</taxon>
        <taxon>Pseudomonadati</taxon>
        <taxon>Pseudomonadota</taxon>
        <taxon>Gammaproteobacteria</taxon>
        <taxon>Lysobacterales</taxon>
        <taxon>Rhodanobacteraceae</taxon>
        <taxon>Oleiagrimonas</taxon>
    </lineage>
</organism>
<accession>A0A846ZCQ5</accession>
<gene>
    <name evidence="1" type="ORF">HF690_00060</name>
</gene>
<proteinExistence type="predicted"/>
<protein>
    <submittedName>
        <fullName evidence="1">Uncharacterized protein</fullName>
    </submittedName>
</protein>
<sequence>MTSALVLTVRLSELGHCPRDAAGEDHVEVDRLFAGSLYRGALMKWDLKELRAYVQQLFGEEQLHTVNQCLRTIGDRREFSRYHFREAKGLMEGVLQGRKDYELIAAQLGAFDTDERQFSTARFQAYAHTVACVQSMHAVVDNMVYFAYYVLGFNQNPDTCIENERGITWCNVRKKLSAGPIKDGLSTLLHDPGFTYLAALSNHSKHRSIIDVSYLASFESEAIEHGLRFKPFTYDSKSYPTKWVLPTLTNEYQRQEGLILAIGNAVNNSLRSRS</sequence>
<keyword evidence="2" id="KW-1185">Reference proteome</keyword>
<evidence type="ECO:0000313" key="2">
    <source>
        <dbReference type="Proteomes" id="UP000541636"/>
    </source>
</evidence>
<dbReference type="EMBL" id="JAAZQD010000001">
    <property type="protein sequence ID" value="NKZ37344.1"/>
    <property type="molecule type" value="Genomic_DNA"/>
</dbReference>